<evidence type="ECO:0000313" key="3">
    <source>
        <dbReference type="EnsemblPlants" id="KRH37334"/>
    </source>
</evidence>
<dbReference type="InterPro" id="IPR052453">
    <property type="entry name" value="CONSTANS-like_ZF"/>
</dbReference>
<dbReference type="EMBL" id="CM000842">
    <property type="protein sequence ID" value="KRH37334.1"/>
    <property type="molecule type" value="Genomic_DNA"/>
</dbReference>
<dbReference type="Gramene" id="KRH37334">
    <property type="protein sequence ID" value="KRH37334"/>
    <property type="gene ID" value="GLYMA_09G059800"/>
</dbReference>
<dbReference type="ExpressionAtlas" id="K7LC21">
    <property type="expression patterns" value="baseline and differential"/>
</dbReference>
<dbReference type="AlphaFoldDB" id="K7LC21"/>
<dbReference type="PANTHER" id="PTHR31874">
    <property type="entry name" value="CCT MOTIF FAMILY PROTEIN, EXPRESSED"/>
    <property type="match status" value="1"/>
</dbReference>
<dbReference type="Proteomes" id="UP000008827">
    <property type="component" value="Chromosome 9"/>
</dbReference>
<organism evidence="3">
    <name type="scientific">Glycine max</name>
    <name type="common">Soybean</name>
    <name type="synonym">Glycine hispida</name>
    <dbReference type="NCBI Taxonomy" id="3847"/>
    <lineage>
        <taxon>Eukaryota</taxon>
        <taxon>Viridiplantae</taxon>
        <taxon>Streptophyta</taxon>
        <taxon>Embryophyta</taxon>
        <taxon>Tracheophyta</taxon>
        <taxon>Spermatophyta</taxon>
        <taxon>Magnoliopsida</taxon>
        <taxon>eudicotyledons</taxon>
        <taxon>Gunneridae</taxon>
        <taxon>Pentapetalae</taxon>
        <taxon>rosids</taxon>
        <taxon>fabids</taxon>
        <taxon>Fabales</taxon>
        <taxon>Fabaceae</taxon>
        <taxon>Papilionoideae</taxon>
        <taxon>50 kb inversion clade</taxon>
        <taxon>NPAAA clade</taxon>
        <taxon>indigoferoid/millettioid clade</taxon>
        <taxon>Phaseoleae</taxon>
        <taxon>Glycine</taxon>
        <taxon>Glycine subgen. Soja</taxon>
    </lineage>
</organism>
<dbReference type="OrthoDB" id="1433079at2759"/>
<dbReference type="GO" id="GO:0005634">
    <property type="term" value="C:nucleus"/>
    <property type="evidence" value="ECO:0000318"/>
    <property type="project" value="GO_Central"/>
</dbReference>
<feature type="compositionally biased region" description="Low complexity" evidence="1">
    <location>
        <begin position="18"/>
        <end position="45"/>
    </location>
</feature>
<gene>
    <name evidence="3" type="primary">LOC100783619</name>
    <name evidence="2" type="ORF">GLYMA_09G059800</name>
</gene>
<protein>
    <recommendedName>
        <fullName evidence="5">CCT domain-containing protein</fullName>
    </recommendedName>
</protein>
<keyword evidence="4" id="KW-1185">Reference proteome</keyword>
<sequence>MSSSCGRTHGFNLDLAKSSSTSTLTSPTSSPSSTTTSETTNSPQSIIFTKKPRTLRKRPNQTFNEAATLLSTAHPNLFSIKNLKKPEKFTKPVTENISHSSEPLLLFRECENNDNDAFSFLLESKRGFQTESNKVFFGVRENINKPCELSTSVPNCDEFESEEFDCQSMLDEEIEEGIDSIMGGGGGRVEEDDVNRAASCHGGDGEKFGCVRALRRDDTKWWNFCVVDMLQISPRMKHAAAEDLVPATAMATTTEKTKTKNKKSKKVVKKLTEELSEVAVSKGLRLKLNYDGVRSAWSNRGSPFADGSPGNDVTLRCSSLARDLNKSKRKKDMSISWWREGGVRKASVLRYKEKKQIRHQFRIVNAHQRPRMKA</sequence>
<evidence type="ECO:0000256" key="1">
    <source>
        <dbReference type="SAM" id="MobiDB-lite"/>
    </source>
</evidence>
<evidence type="ECO:0008006" key="5">
    <source>
        <dbReference type="Google" id="ProtNLM"/>
    </source>
</evidence>
<reference evidence="3" key="2">
    <citation type="submission" date="2018-02" db="UniProtKB">
        <authorList>
            <consortium name="EnsemblPlants"/>
        </authorList>
    </citation>
    <scope>IDENTIFICATION</scope>
    <source>
        <strain evidence="3">Williams 82</strain>
    </source>
</reference>
<proteinExistence type="predicted"/>
<dbReference type="GeneID" id="100783619"/>
<dbReference type="KEGG" id="gmx:100783619"/>
<dbReference type="PANTHER" id="PTHR31874:SF10">
    <property type="entry name" value="PROTEIN CHLOROPLAST IMPORT APPARATUS 2"/>
    <property type="match status" value="1"/>
</dbReference>
<dbReference type="EnsemblPlants" id="KRH37334">
    <property type="protein sequence ID" value="KRH37334"/>
    <property type="gene ID" value="GLYMA_09G059800"/>
</dbReference>
<reference evidence="2" key="3">
    <citation type="submission" date="2018-07" db="EMBL/GenBank/DDBJ databases">
        <title>WGS assembly of Glycine max.</title>
        <authorList>
            <person name="Schmutz J."/>
            <person name="Cannon S."/>
            <person name="Schlueter J."/>
            <person name="Ma J."/>
            <person name="Mitros T."/>
            <person name="Nelson W."/>
            <person name="Hyten D."/>
            <person name="Song Q."/>
            <person name="Thelen J."/>
            <person name="Cheng J."/>
            <person name="Xu D."/>
            <person name="Hellsten U."/>
            <person name="May G."/>
            <person name="Yu Y."/>
            <person name="Sakurai T."/>
            <person name="Umezawa T."/>
            <person name="Bhattacharyya M."/>
            <person name="Sandhu D."/>
            <person name="Valliyodan B."/>
            <person name="Lindquist E."/>
            <person name="Peto M."/>
            <person name="Grant D."/>
            <person name="Shu S."/>
            <person name="Goodstein D."/>
            <person name="Barry K."/>
            <person name="Futrell-Griggs M."/>
            <person name="Abernathy B."/>
            <person name="Du J."/>
            <person name="Tian Z."/>
            <person name="Zhu L."/>
            <person name="Gill N."/>
            <person name="Joshi T."/>
            <person name="Libault M."/>
            <person name="Sethuraman A."/>
            <person name="Zhang X."/>
            <person name="Shinozaki K."/>
            <person name="Nguyen H."/>
            <person name="Wing R."/>
            <person name="Cregan P."/>
            <person name="Specht J."/>
            <person name="Grimwood J."/>
            <person name="Rokhsar D."/>
            <person name="Stacey G."/>
            <person name="Shoemaker R."/>
            <person name="Jackson S."/>
        </authorList>
    </citation>
    <scope>NUCLEOTIDE SEQUENCE</scope>
    <source>
        <tissue evidence="2">Callus</tissue>
    </source>
</reference>
<feature type="region of interest" description="Disordered" evidence="1">
    <location>
        <begin position="18"/>
        <end position="58"/>
    </location>
</feature>
<evidence type="ECO:0000313" key="2">
    <source>
        <dbReference type="EMBL" id="KRH37334.1"/>
    </source>
</evidence>
<dbReference type="STRING" id="3847.K7LC21"/>
<dbReference type="OMA" id="TTMPWYG"/>
<accession>K7LC21</accession>
<dbReference type="eggNOG" id="KOG1601">
    <property type="taxonomic scope" value="Eukaryota"/>
</dbReference>
<dbReference type="PaxDb" id="3847-GLYMA09G06740.2"/>
<reference evidence="2 3" key="1">
    <citation type="journal article" date="2010" name="Nature">
        <title>Genome sequence of the palaeopolyploid soybean.</title>
        <authorList>
            <person name="Schmutz J."/>
            <person name="Cannon S.B."/>
            <person name="Schlueter J."/>
            <person name="Ma J."/>
            <person name="Mitros T."/>
            <person name="Nelson W."/>
            <person name="Hyten D.L."/>
            <person name="Song Q."/>
            <person name="Thelen J.J."/>
            <person name="Cheng J."/>
            <person name="Xu D."/>
            <person name="Hellsten U."/>
            <person name="May G.D."/>
            <person name="Yu Y."/>
            <person name="Sakurai T."/>
            <person name="Umezawa T."/>
            <person name="Bhattacharyya M.K."/>
            <person name="Sandhu D."/>
            <person name="Valliyodan B."/>
            <person name="Lindquist E."/>
            <person name="Peto M."/>
            <person name="Grant D."/>
            <person name="Shu S."/>
            <person name="Goodstein D."/>
            <person name="Barry K."/>
            <person name="Futrell-Griggs M."/>
            <person name="Abernathy B."/>
            <person name="Du J."/>
            <person name="Tian Z."/>
            <person name="Zhu L."/>
            <person name="Gill N."/>
            <person name="Joshi T."/>
            <person name="Libault M."/>
            <person name="Sethuraman A."/>
            <person name="Zhang X.-C."/>
            <person name="Shinozaki K."/>
            <person name="Nguyen H.T."/>
            <person name="Wing R.A."/>
            <person name="Cregan P."/>
            <person name="Specht J."/>
            <person name="Grimwood J."/>
            <person name="Rokhsar D."/>
            <person name="Stacey G."/>
            <person name="Shoemaker R.C."/>
            <person name="Jackson S.A."/>
        </authorList>
    </citation>
    <scope>NUCLEOTIDE SEQUENCE [LARGE SCALE GENOMIC DNA]</scope>
    <source>
        <strain evidence="3">cv. Williams 82</strain>
        <tissue evidence="2">Callus</tissue>
    </source>
</reference>
<name>K7LC21_SOYBN</name>
<dbReference type="RefSeq" id="XP_006586995.1">
    <property type="nucleotide sequence ID" value="XM_006586932.4"/>
</dbReference>
<evidence type="ECO:0000313" key="4">
    <source>
        <dbReference type="Proteomes" id="UP000008827"/>
    </source>
</evidence>
<dbReference type="GO" id="GO:0006355">
    <property type="term" value="P:regulation of DNA-templated transcription"/>
    <property type="evidence" value="ECO:0000318"/>
    <property type="project" value="GO_Central"/>
</dbReference>